<dbReference type="GO" id="GO:0003700">
    <property type="term" value="F:DNA-binding transcription factor activity"/>
    <property type="evidence" value="ECO:0007669"/>
    <property type="project" value="InterPro"/>
</dbReference>
<evidence type="ECO:0000313" key="6">
    <source>
        <dbReference type="Proteomes" id="UP000190961"/>
    </source>
</evidence>
<dbReference type="AlphaFoldDB" id="A0A1T5L991"/>
<dbReference type="SMART" id="SM00342">
    <property type="entry name" value="HTH_ARAC"/>
    <property type="match status" value="1"/>
</dbReference>
<keyword evidence="2 5" id="KW-0238">DNA-binding</keyword>
<sequence>MYQGRSEEIFENYLRIISEHLQDVIQGKLDTMYELQEIAERLFIHPTHLSNVIKKLTGKHPCYFYEQKILDIAKTLLNDSKHSIADVAHILTYDPSNFTKWFKSYAGISPSQYRKQLQQKFTETSSLAA</sequence>
<evidence type="ECO:0000259" key="4">
    <source>
        <dbReference type="PROSITE" id="PS01124"/>
    </source>
</evidence>
<dbReference type="PROSITE" id="PS01124">
    <property type="entry name" value="HTH_ARAC_FAMILY_2"/>
    <property type="match status" value="1"/>
</dbReference>
<dbReference type="InterPro" id="IPR009057">
    <property type="entry name" value="Homeodomain-like_sf"/>
</dbReference>
<evidence type="ECO:0000256" key="1">
    <source>
        <dbReference type="ARBA" id="ARBA00023015"/>
    </source>
</evidence>
<dbReference type="PANTHER" id="PTHR43280">
    <property type="entry name" value="ARAC-FAMILY TRANSCRIPTIONAL REGULATOR"/>
    <property type="match status" value="1"/>
</dbReference>
<keyword evidence="3" id="KW-0804">Transcription</keyword>
<dbReference type="OrthoDB" id="956952at2"/>
<dbReference type="Gene3D" id="1.10.10.60">
    <property type="entry name" value="Homeodomain-like"/>
    <property type="match status" value="2"/>
</dbReference>
<proteinExistence type="predicted"/>
<accession>A0A1T5L991</accession>
<dbReference type="SUPFAM" id="SSF46689">
    <property type="entry name" value="Homeodomain-like"/>
    <property type="match status" value="1"/>
</dbReference>
<keyword evidence="1" id="KW-0805">Transcription regulation</keyword>
<gene>
    <name evidence="5" type="ORF">SAMN05660236_2785</name>
</gene>
<reference evidence="5 6" key="1">
    <citation type="submission" date="2017-02" db="EMBL/GenBank/DDBJ databases">
        <authorList>
            <person name="Peterson S.W."/>
        </authorList>
    </citation>
    <scope>NUCLEOTIDE SEQUENCE [LARGE SCALE GENOMIC DNA]</scope>
    <source>
        <strain evidence="5 6">DSM 25262</strain>
    </source>
</reference>
<dbReference type="STRING" id="688867.SAMN05660236_2785"/>
<dbReference type="GO" id="GO:0043565">
    <property type="term" value="F:sequence-specific DNA binding"/>
    <property type="evidence" value="ECO:0007669"/>
    <property type="project" value="InterPro"/>
</dbReference>
<keyword evidence="6" id="KW-1185">Reference proteome</keyword>
<evidence type="ECO:0000256" key="2">
    <source>
        <dbReference type="ARBA" id="ARBA00023125"/>
    </source>
</evidence>
<dbReference type="PANTHER" id="PTHR43280:SF32">
    <property type="entry name" value="TRANSCRIPTIONAL REGULATORY PROTEIN"/>
    <property type="match status" value="1"/>
</dbReference>
<evidence type="ECO:0000313" key="5">
    <source>
        <dbReference type="EMBL" id="SKC72597.1"/>
    </source>
</evidence>
<dbReference type="Pfam" id="PF12833">
    <property type="entry name" value="HTH_18"/>
    <property type="match status" value="1"/>
</dbReference>
<dbReference type="EMBL" id="FUZU01000002">
    <property type="protein sequence ID" value="SKC72597.1"/>
    <property type="molecule type" value="Genomic_DNA"/>
</dbReference>
<dbReference type="Proteomes" id="UP000190961">
    <property type="component" value="Unassembled WGS sequence"/>
</dbReference>
<name>A0A1T5L991_9BACT</name>
<dbReference type="InterPro" id="IPR018060">
    <property type="entry name" value="HTH_AraC"/>
</dbReference>
<protein>
    <submittedName>
        <fullName evidence="5">AraC-type DNA-binding protein</fullName>
    </submittedName>
</protein>
<feature type="domain" description="HTH araC/xylS-type" evidence="4">
    <location>
        <begin position="19"/>
        <end position="116"/>
    </location>
</feature>
<evidence type="ECO:0000256" key="3">
    <source>
        <dbReference type="ARBA" id="ARBA00023163"/>
    </source>
</evidence>
<organism evidence="5 6">
    <name type="scientific">Ohtaekwangia koreensis</name>
    <dbReference type="NCBI Taxonomy" id="688867"/>
    <lineage>
        <taxon>Bacteria</taxon>
        <taxon>Pseudomonadati</taxon>
        <taxon>Bacteroidota</taxon>
        <taxon>Cytophagia</taxon>
        <taxon>Cytophagales</taxon>
        <taxon>Fulvivirgaceae</taxon>
        <taxon>Ohtaekwangia</taxon>
    </lineage>
</organism>
<dbReference type="RefSeq" id="WP_079687361.1">
    <property type="nucleotide sequence ID" value="NZ_FUZU01000002.1"/>
</dbReference>